<name>A0ABQ1ZYX9_9BACL</name>
<evidence type="ECO:0000313" key="4">
    <source>
        <dbReference type="Proteomes" id="UP000605427"/>
    </source>
</evidence>
<proteinExistence type="predicted"/>
<dbReference type="RefSeq" id="WP_172244908.1">
    <property type="nucleotide sequence ID" value="NZ_BMDD01000003.1"/>
</dbReference>
<dbReference type="Gene3D" id="3.30.1390.10">
    <property type="match status" value="1"/>
</dbReference>
<comment type="caution">
    <text evidence="3">The sequence shown here is derived from an EMBL/GenBank/DDBJ whole genome shotgun (WGS) entry which is preliminary data.</text>
</comment>
<reference evidence="4" key="1">
    <citation type="journal article" date="2019" name="Int. J. Syst. Evol. Microbiol.">
        <title>The Global Catalogue of Microorganisms (GCM) 10K type strain sequencing project: providing services to taxonomists for standard genome sequencing and annotation.</title>
        <authorList>
            <consortium name="The Broad Institute Genomics Platform"/>
            <consortium name="The Broad Institute Genome Sequencing Center for Infectious Disease"/>
            <person name="Wu L."/>
            <person name="Ma J."/>
        </authorList>
    </citation>
    <scope>NUCLEOTIDE SEQUENCE [LARGE SCALE GENOMIC DNA]</scope>
    <source>
        <strain evidence="4">CCM 8702</strain>
    </source>
</reference>
<accession>A0ABQ1ZYX9</accession>
<evidence type="ECO:0000256" key="2">
    <source>
        <dbReference type="SAM" id="Phobius"/>
    </source>
</evidence>
<evidence type="ECO:0000256" key="1">
    <source>
        <dbReference type="SAM" id="MobiDB-lite"/>
    </source>
</evidence>
<dbReference type="Proteomes" id="UP000605427">
    <property type="component" value="Unassembled WGS sequence"/>
</dbReference>
<gene>
    <name evidence="3" type="ORF">GCM10007362_30100</name>
</gene>
<dbReference type="SUPFAM" id="SSF54736">
    <property type="entry name" value="ClpS-like"/>
    <property type="match status" value="1"/>
</dbReference>
<dbReference type="EMBL" id="BMDD01000003">
    <property type="protein sequence ID" value="GGH80973.1"/>
    <property type="molecule type" value="Genomic_DNA"/>
</dbReference>
<keyword evidence="2" id="KW-1133">Transmembrane helix</keyword>
<feature type="compositionally biased region" description="Polar residues" evidence="1">
    <location>
        <begin position="50"/>
        <end position="63"/>
    </location>
</feature>
<feature type="transmembrane region" description="Helical" evidence="2">
    <location>
        <begin position="6"/>
        <end position="28"/>
    </location>
</feature>
<keyword evidence="2" id="KW-0812">Transmembrane</keyword>
<sequence>MEFDFTTIVLAIIVFSLMLMVIGLRFEVRSLREEINRLADSPRFHRPSSMIGSSDGEQAPRSSSEGDEILRSLVAKGRKIEAIKEAREMYNFSLKEAKNYVESL</sequence>
<evidence type="ECO:0008006" key="5">
    <source>
        <dbReference type="Google" id="ProtNLM"/>
    </source>
</evidence>
<protein>
    <recommendedName>
        <fullName evidence="5">Ribosomal protein L7/L12 C-terminal domain-containing protein</fullName>
    </recommendedName>
</protein>
<feature type="region of interest" description="Disordered" evidence="1">
    <location>
        <begin position="42"/>
        <end position="67"/>
    </location>
</feature>
<organism evidence="3 4">
    <name type="scientific">Saccharibacillus endophyticus</name>
    <dbReference type="NCBI Taxonomy" id="2060666"/>
    <lineage>
        <taxon>Bacteria</taxon>
        <taxon>Bacillati</taxon>
        <taxon>Bacillota</taxon>
        <taxon>Bacilli</taxon>
        <taxon>Bacillales</taxon>
        <taxon>Paenibacillaceae</taxon>
        <taxon>Saccharibacillus</taxon>
    </lineage>
</organism>
<keyword evidence="2" id="KW-0472">Membrane</keyword>
<evidence type="ECO:0000313" key="3">
    <source>
        <dbReference type="EMBL" id="GGH80973.1"/>
    </source>
</evidence>
<keyword evidence="4" id="KW-1185">Reference proteome</keyword>
<dbReference type="InterPro" id="IPR014719">
    <property type="entry name" value="Ribosomal_bL12_C/ClpS-like"/>
</dbReference>